<reference evidence="1 2" key="1">
    <citation type="submission" date="2019-03" db="EMBL/GenBank/DDBJ databases">
        <title>Sequencing the genomes of 1000 actinobacteria strains.</title>
        <authorList>
            <person name="Klenk H.-P."/>
        </authorList>
    </citation>
    <scope>NUCLEOTIDE SEQUENCE [LARGE SCALE GENOMIC DNA]</scope>
    <source>
        <strain evidence="1 2">DSM 44969</strain>
    </source>
</reference>
<sequence>MTVVILVVVLVLLGGAAWFTAGRSAEGVPPGSAPSSLPDSGAGADTVALSADAATHPAAQLVLEQIQLYFNAINNRDYATWSQVVTDERASQQPRDEWLRGIGSTTDGTIRVDRIVDLDQGRVLALVRFVSVQNPDDGPAGLKVGRICWRASMPMAGSPPRLEVGEAENTLGAPC</sequence>
<protein>
    <recommendedName>
        <fullName evidence="3">Mce-associated membrane protein</fullName>
    </recommendedName>
</protein>
<accession>A0A4R1HV35</accession>
<dbReference type="EMBL" id="SMFZ01000001">
    <property type="protein sequence ID" value="TCK25243.1"/>
    <property type="molecule type" value="Genomic_DNA"/>
</dbReference>
<evidence type="ECO:0000313" key="1">
    <source>
        <dbReference type="EMBL" id="TCK25243.1"/>
    </source>
</evidence>
<name>A0A4R1HV35_PSEEN</name>
<comment type="caution">
    <text evidence="1">The sequence shown here is derived from an EMBL/GenBank/DDBJ whole genome shotgun (WGS) entry which is preliminary data.</text>
</comment>
<dbReference type="Proteomes" id="UP000295560">
    <property type="component" value="Unassembled WGS sequence"/>
</dbReference>
<evidence type="ECO:0000313" key="2">
    <source>
        <dbReference type="Proteomes" id="UP000295560"/>
    </source>
</evidence>
<proteinExistence type="predicted"/>
<gene>
    <name evidence="1" type="ORF">EV378_1046</name>
</gene>
<keyword evidence="2" id="KW-1185">Reference proteome</keyword>
<organism evidence="1 2">
    <name type="scientific">Pseudonocardia endophytica</name>
    <dbReference type="NCBI Taxonomy" id="401976"/>
    <lineage>
        <taxon>Bacteria</taxon>
        <taxon>Bacillati</taxon>
        <taxon>Actinomycetota</taxon>
        <taxon>Actinomycetes</taxon>
        <taxon>Pseudonocardiales</taxon>
        <taxon>Pseudonocardiaceae</taxon>
        <taxon>Pseudonocardia</taxon>
    </lineage>
</organism>
<evidence type="ECO:0008006" key="3">
    <source>
        <dbReference type="Google" id="ProtNLM"/>
    </source>
</evidence>
<dbReference type="AlphaFoldDB" id="A0A4R1HV35"/>